<dbReference type="RefSeq" id="WP_076482055.1">
    <property type="nucleotide sequence ID" value="NZ_FTNT01000011.1"/>
</dbReference>
<dbReference type="Gene3D" id="3.40.50.200">
    <property type="entry name" value="Peptidase S8/S53 domain"/>
    <property type="match status" value="1"/>
</dbReference>
<dbReference type="SUPFAM" id="SSF52743">
    <property type="entry name" value="Subtilisin-like"/>
    <property type="match status" value="1"/>
</dbReference>
<keyword evidence="2 5" id="KW-0645">Protease</keyword>
<dbReference type="InterPro" id="IPR023828">
    <property type="entry name" value="Peptidase_S8_Ser-AS"/>
</dbReference>
<sequence>MSDRQTTGRMIVVLGGPQGTDAVADLRQIAGITRVASTTDFSEQAVDMADVASAEATVYAELGVAVVAADADQTAALRADVGRRIVAVEPELILYARGADGSPDYVRGYRDGVTDLSARLTSEGDATRALQSYSDTDAYTWGLQAVGVDRTTVTGAGSKVAVLDTGFTFDHPDFAGRTITSQSFVAGEEPADGQGHGTHCVGTITGPAAPAGSRRYGVAPDVDIHVGKVLGNNGSGSDAGILAGINWALASGCQVVSMSLGANVREPSAAYERVGSRALAAGTLIVAAAGNNAKRPDDPGFVGVPANSPSIMAVAAVDHDLQVAPFSAAGTTVEGGQIDVAAPGVDVYSSWLLPQMYNTISGTSMATPHVAGLAALWHQQSGATGRDLWTLLTQHARRLGATSQDVGSGLCLAP</sequence>
<dbReference type="STRING" id="1344003.SAMN05445060_3473"/>
<dbReference type="GO" id="GO:0004252">
    <property type="term" value="F:serine-type endopeptidase activity"/>
    <property type="evidence" value="ECO:0007669"/>
    <property type="project" value="UniProtKB-UniRule"/>
</dbReference>
<evidence type="ECO:0000256" key="3">
    <source>
        <dbReference type="ARBA" id="ARBA00022801"/>
    </source>
</evidence>
<feature type="domain" description="Peptidase S8/S53" evidence="7">
    <location>
        <begin position="155"/>
        <end position="404"/>
    </location>
</feature>
<dbReference type="InterPro" id="IPR015500">
    <property type="entry name" value="Peptidase_S8_subtilisin-rel"/>
</dbReference>
<dbReference type="PROSITE" id="PS00138">
    <property type="entry name" value="SUBTILASE_SER"/>
    <property type="match status" value="1"/>
</dbReference>
<dbReference type="InterPro" id="IPR000209">
    <property type="entry name" value="Peptidase_S8/S53_dom"/>
</dbReference>
<dbReference type="PROSITE" id="PS51892">
    <property type="entry name" value="SUBTILASE"/>
    <property type="match status" value="1"/>
</dbReference>
<dbReference type="AlphaFoldDB" id="A0A1N7H3H7"/>
<dbReference type="InterPro" id="IPR050131">
    <property type="entry name" value="Peptidase_S8_subtilisin-like"/>
</dbReference>
<dbReference type="OrthoDB" id="9813435at2"/>
<proteinExistence type="inferred from homology"/>
<feature type="active site" description="Charge relay system" evidence="5">
    <location>
        <position position="364"/>
    </location>
</feature>
<comment type="similarity">
    <text evidence="1 5 6">Belongs to the peptidase S8 family.</text>
</comment>
<reference evidence="8 9" key="1">
    <citation type="submission" date="2017-01" db="EMBL/GenBank/DDBJ databases">
        <authorList>
            <person name="Mah S.A."/>
            <person name="Swanson W.J."/>
            <person name="Moy G.W."/>
            <person name="Vacquier V.D."/>
        </authorList>
    </citation>
    <scope>NUCLEOTIDE SEQUENCE [LARGE SCALE GENOMIC DNA]</scope>
    <source>
        <strain evidence="8 9">CPCC 203464</strain>
    </source>
</reference>
<dbReference type="InterPro" id="IPR023827">
    <property type="entry name" value="Peptidase_S8_Asp-AS"/>
</dbReference>
<keyword evidence="4 5" id="KW-0720">Serine protease</keyword>
<evidence type="ECO:0000256" key="4">
    <source>
        <dbReference type="ARBA" id="ARBA00022825"/>
    </source>
</evidence>
<evidence type="ECO:0000256" key="1">
    <source>
        <dbReference type="ARBA" id="ARBA00011073"/>
    </source>
</evidence>
<dbReference type="Proteomes" id="UP000186218">
    <property type="component" value="Unassembled WGS sequence"/>
</dbReference>
<protein>
    <submittedName>
        <fullName evidence="8">Subtilase family protein</fullName>
    </submittedName>
</protein>
<dbReference type="Pfam" id="PF00082">
    <property type="entry name" value="Peptidase_S8"/>
    <property type="match status" value="1"/>
</dbReference>
<evidence type="ECO:0000256" key="6">
    <source>
        <dbReference type="RuleBase" id="RU003355"/>
    </source>
</evidence>
<name>A0A1N7H3H7_9NOCA</name>
<feature type="active site" description="Charge relay system" evidence="5">
    <location>
        <position position="196"/>
    </location>
</feature>
<keyword evidence="9" id="KW-1185">Reference proteome</keyword>
<dbReference type="GO" id="GO:0005615">
    <property type="term" value="C:extracellular space"/>
    <property type="evidence" value="ECO:0007669"/>
    <property type="project" value="TreeGrafter"/>
</dbReference>
<evidence type="ECO:0000256" key="2">
    <source>
        <dbReference type="ARBA" id="ARBA00022670"/>
    </source>
</evidence>
<dbReference type="EMBL" id="FTNT01000011">
    <property type="protein sequence ID" value="SIS19395.1"/>
    <property type="molecule type" value="Genomic_DNA"/>
</dbReference>
<dbReference type="PRINTS" id="PR00723">
    <property type="entry name" value="SUBTILISIN"/>
</dbReference>
<evidence type="ECO:0000256" key="5">
    <source>
        <dbReference type="PROSITE-ProRule" id="PRU01240"/>
    </source>
</evidence>
<organism evidence="8 9">
    <name type="scientific">Williamsia sterculiae</name>
    <dbReference type="NCBI Taxonomy" id="1344003"/>
    <lineage>
        <taxon>Bacteria</taxon>
        <taxon>Bacillati</taxon>
        <taxon>Actinomycetota</taxon>
        <taxon>Actinomycetes</taxon>
        <taxon>Mycobacteriales</taxon>
        <taxon>Nocardiaceae</taxon>
        <taxon>Williamsia</taxon>
    </lineage>
</organism>
<evidence type="ECO:0000259" key="7">
    <source>
        <dbReference type="Pfam" id="PF00082"/>
    </source>
</evidence>
<keyword evidence="3 5" id="KW-0378">Hydrolase</keyword>
<accession>A0A1N7H3H7</accession>
<dbReference type="GO" id="GO:0006508">
    <property type="term" value="P:proteolysis"/>
    <property type="evidence" value="ECO:0007669"/>
    <property type="project" value="UniProtKB-KW"/>
</dbReference>
<gene>
    <name evidence="8" type="ORF">SAMN05445060_3473</name>
</gene>
<dbReference type="InterPro" id="IPR036852">
    <property type="entry name" value="Peptidase_S8/S53_dom_sf"/>
</dbReference>
<dbReference type="PANTHER" id="PTHR43806">
    <property type="entry name" value="PEPTIDASE S8"/>
    <property type="match status" value="1"/>
</dbReference>
<dbReference type="PROSITE" id="PS00136">
    <property type="entry name" value="SUBTILASE_ASP"/>
    <property type="match status" value="1"/>
</dbReference>
<evidence type="ECO:0000313" key="8">
    <source>
        <dbReference type="EMBL" id="SIS19395.1"/>
    </source>
</evidence>
<feature type="active site" description="Charge relay system" evidence="5">
    <location>
        <position position="164"/>
    </location>
</feature>
<evidence type="ECO:0000313" key="9">
    <source>
        <dbReference type="Proteomes" id="UP000186218"/>
    </source>
</evidence>
<dbReference type="PANTHER" id="PTHR43806:SF11">
    <property type="entry name" value="CEREVISIN-RELATED"/>
    <property type="match status" value="1"/>
</dbReference>